<evidence type="ECO:0000313" key="8">
    <source>
        <dbReference type="EMBL" id="KAK7241251.1"/>
    </source>
</evidence>
<comment type="caution">
    <text evidence="8">The sequence shown here is derived from an EMBL/GenBank/DDBJ whole genome shotgun (WGS) entry which is preliminary data.</text>
</comment>
<dbReference type="PANTHER" id="PTHR43107:SF15">
    <property type="entry name" value="FATTY ACID TRANSPORT PROTEIN 3, ISOFORM A"/>
    <property type="match status" value="1"/>
</dbReference>
<evidence type="ECO:0000256" key="1">
    <source>
        <dbReference type="ARBA" id="ARBA00006432"/>
    </source>
</evidence>
<name>A0ABR1FYH7_AURAN</name>
<evidence type="ECO:0000313" key="9">
    <source>
        <dbReference type="Proteomes" id="UP001363151"/>
    </source>
</evidence>
<dbReference type="InterPro" id="IPR025110">
    <property type="entry name" value="AMP-bd_C"/>
</dbReference>
<gene>
    <name evidence="8" type="ORF">SO694_00051285</name>
</gene>
<feature type="compositionally biased region" description="Basic and acidic residues" evidence="5">
    <location>
        <begin position="92"/>
        <end position="102"/>
    </location>
</feature>
<feature type="compositionally biased region" description="Acidic residues" evidence="5">
    <location>
        <begin position="104"/>
        <end position="113"/>
    </location>
</feature>
<sequence length="563" mass="59725">MPAILPAPRGRARAPSTARCAAATRARAAGRRAGAARATLCVADADLLDVAAAALGGGGRAFAVDGIGGPAVNATTPRRRAPPPPLTARRPRSGEGLDRLDDAPLLDEGDDAPPPEPWARRLWRRWTAKEAAAAPGEPGWDDVLAYIYTSGTTGLPKAARITHGRAWSGGTVCASLCRLAPGDRLYSPLPLFHATAGLLGLWGCVRARAALVVRRKFSARLFASDCARCGAAGCLYVGELARFVVDAAGEASPRSDAVALRFAFGNGMPRDGTWRDFERVLHIERVIEFYGSTEGNVNLFNNLGRVGAVGIMPRALMPVYPVFVARLAEVGDEEAAAAPVLRRDADGLCEFCEPGEVGELLGRVDARDPSRRFDGYADAAATSRKLAEHVKRRGDVYFRSGDLVSFDRLGFLYFADRAGETFRWKGETCSTCEVAAAVLKAAPDVVAECAVYGVKVPGKCLHLGRCGCAAVVLRADAPRDWPARLFSALETAGLPPAALPGFLRRRDALPTTATHKYVTRRLAADALDGAAEGALYVRDAGNGTYAPLDAAARAAVERGDWRL</sequence>
<feature type="region of interest" description="Disordered" evidence="5">
    <location>
        <begin position="68"/>
        <end position="116"/>
    </location>
</feature>
<dbReference type="Pfam" id="PF00501">
    <property type="entry name" value="AMP-binding"/>
    <property type="match status" value="1"/>
</dbReference>
<dbReference type="PANTHER" id="PTHR43107">
    <property type="entry name" value="LONG-CHAIN FATTY ACID TRANSPORT PROTEIN"/>
    <property type="match status" value="1"/>
</dbReference>
<reference evidence="8 9" key="1">
    <citation type="submission" date="2024-03" db="EMBL/GenBank/DDBJ databases">
        <title>Aureococcus anophagefferens CCMP1851 and Kratosvirus quantuckense: Draft genome of a second virus-susceptible host strain in the model system.</title>
        <authorList>
            <person name="Chase E."/>
            <person name="Truchon A.R."/>
            <person name="Schepens W."/>
            <person name="Wilhelm S.W."/>
        </authorList>
    </citation>
    <scope>NUCLEOTIDE SEQUENCE [LARGE SCALE GENOMIC DNA]</scope>
    <source>
        <strain evidence="8 9">CCMP1851</strain>
    </source>
</reference>
<keyword evidence="2 8" id="KW-0436">Ligase</keyword>
<keyword evidence="4" id="KW-0067">ATP-binding</keyword>
<dbReference type="InterPro" id="IPR020845">
    <property type="entry name" value="AMP-binding_CS"/>
</dbReference>
<proteinExistence type="inferred from homology"/>
<accession>A0ABR1FYH7</accession>
<dbReference type="InterPro" id="IPR045851">
    <property type="entry name" value="AMP-bd_C_sf"/>
</dbReference>
<evidence type="ECO:0000259" key="7">
    <source>
        <dbReference type="Pfam" id="PF13193"/>
    </source>
</evidence>
<evidence type="ECO:0000256" key="2">
    <source>
        <dbReference type="ARBA" id="ARBA00022598"/>
    </source>
</evidence>
<evidence type="ECO:0000259" key="6">
    <source>
        <dbReference type="Pfam" id="PF00501"/>
    </source>
</evidence>
<dbReference type="EMBL" id="JBBJCI010000204">
    <property type="protein sequence ID" value="KAK7241251.1"/>
    <property type="molecule type" value="Genomic_DNA"/>
</dbReference>
<keyword evidence="3" id="KW-0547">Nucleotide-binding</keyword>
<dbReference type="GO" id="GO:0016874">
    <property type="term" value="F:ligase activity"/>
    <property type="evidence" value="ECO:0007669"/>
    <property type="project" value="UniProtKB-KW"/>
</dbReference>
<dbReference type="SUPFAM" id="SSF56801">
    <property type="entry name" value="Acetyl-CoA synthetase-like"/>
    <property type="match status" value="1"/>
</dbReference>
<comment type="similarity">
    <text evidence="1">Belongs to the ATP-dependent AMP-binding enzyme family.</text>
</comment>
<dbReference type="Gene3D" id="3.40.50.12780">
    <property type="entry name" value="N-terminal domain of ligase-like"/>
    <property type="match status" value="1"/>
</dbReference>
<organism evidence="8 9">
    <name type="scientific">Aureococcus anophagefferens</name>
    <name type="common">Harmful bloom alga</name>
    <dbReference type="NCBI Taxonomy" id="44056"/>
    <lineage>
        <taxon>Eukaryota</taxon>
        <taxon>Sar</taxon>
        <taxon>Stramenopiles</taxon>
        <taxon>Ochrophyta</taxon>
        <taxon>Pelagophyceae</taxon>
        <taxon>Pelagomonadales</taxon>
        <taxon>Pelagomonadaceae</taxon>
        <taxon>Aureococcus</taxon>
    </lineage>
</organism>
<feature type="domain" description="AMP-binding enzyme C-terminal" evidence="7">
    <location>
        <begin position="438"/>
        <end position="516"/>
    </location>
</feature>
<evidence type="ECO:0000256" key="4">
    <source>
        <dbReference type="ARBA" id="ARBA00022840"/>
    </source>
</evidence>
<dbReference type="InterPro" id="IPR000873">
    <property type="entry name" value="AMP-dep_synth/lig_dom"/>
</dbReference>
<dbReference type="PROSITE" id="PS00455">
    <property type="entry name" value="AMP_BINDING"/>
    <property type="match status" value="1"/>
</dbReference>
<dbReference type="Proteomes" id="UP001363151">
    <property type="component" value="Unassembled WGS sequence"/>
</dbReference>
<feature type="domain" description="AMP-dependent synthetase/ligase" evidence="6">
    <location>
        <begin position="123"/>
        <end position="301"/>
    </location>
</feature>
<evidence type="ECO:0000256" key="5">
    <source>
        <dbReference type="SAM" id="MobiDB-lite"/>
    </source>
</evidence>
<protein>
    <submittedName>
        <fullName evidence="8">Very long-chain fatty acid-CoA ligase</fullName>
    </submittedName>
</protein>
<dbReference type="Gene3D" id="3.30.300.30">
    <property type="match status" value="1"/>
</dbReference>
<dbReference type="InterPro" id="IPR042099">
    <property type="entry name" value="ANL_N_sf"/>
</dbReference>
<dbReference type="Pfam" id="PF13193">
    <property type="entry name" value="AMP-binding_C"/>
    <property type="match status" value="1"/>
</dbReference>
<keyword evidence="9" id="KW-1185">Reference proteome</keyword>
<evidence type="ECO:0000256" key="3">
    <source>
        <dbReference type="ARBA" id="ARBA00022741"/>
    </source>
</evidence>